<dbReference type="GO" id="GO:0016477">
    <property type="term" value="P:cell migration"/>
    <property type="evidence" value="ECO:0000318"/>
    <property type="project" value="GO_Central"/>
</dbReference>
<feature type="compositionally biased region" description="Acidic residues" evidence="19">
    <location>
        <begin position="720"/>
        <end position="734"/>
    </location>
</feature>
<protein>
    <submittedName>
        <fullName evidence="22">Cadherin 15, type 1, M-cadherin (myotubule)</fullName>
    </submittedName>
</protein>
<keyword evidence="8" id="KW-0732">Signal</keyword>
<dbReference type="FunFam" id="2.60.40.60:FF:000019">
    <property type="entry name" value="Cadherin 2"/>
    <property type="match status" value="1"/>
</dbReference>
<dbReference type="Gene3D" id="2.60.40.60">
    <property type="entry name" value="Cadherins"/>
    <property type="match status" value="5"/>
</dbReference>
<dbReference type="GO" id="GO:0007398">
    <property type="term" value="P:ectoderm development"/>
    <property type="evidence" value="ECO:0007669"/>
    <property type="project" value="UniProtKB-ARBA"/>
</dbReference>
<dbReference type="GO" id="GO:0016339">
    <property type="term" value="P:calcium-dependent cell-cell adhesion via plasma membrane cell adhesion molecules"/>
    <property type="evidence" value="ECO:0000318"/>
    <property type="project" value="GO_Central"/>
</dbReference>
<sequence length="811" mass="88678">SEAVSVSEGRDTTICVVHQPSGKQEDPSIAVLRPWQQSTETGGLKRVKRAWVIPPINTPENNKQIPKQLVQIKSDKREPGKVIYKLEGPGVDQDPRGYFEINEKTGLVTLKTMLDRESYSKFKLKAYALDLSGERLEDPTELEIIVLDQNDNRPVFTQPEYIGTVLEFSTPGTSVMQVTATDADDHETDNAILSYSIIRQDSIPPFHVNKTMFGIDNSTGVIFTRDVGLDSEIMEGFNLTLQVADMSGMGLTAYSTAIIYIKDINDNAPIFTPKSYYFEAAENEANFLVGTINATDIDEENTPNWRIKFNIIAGDPDGHFDVRTDSATNQGMVFVVKPLDYETVREYQLTVTAENEAPLSSKAPQIPLSSATVTITVLNQNEAPGFRSNPIKLSVAEGTPQGTVLARDIASDPDRQQLRYDIEYDPGEWLSVNSETGEIRANKMIDKKSPFLEDNVYRAEIRVSDTGEDRSTATATVEITVMETNDYPPVIFPLSGSVCSDPEKGSGLILSAVDMDQSPHGPPFYFNLFINTVTVNWTLVTLNGTHVALRLLRELEAGPYPISVRVSDSGQPTLSALYTVNVSVCQCDEAGDCRALLGALFAGRTGLSLAAVLIILGSVALLLLSLLIVAAVGQCRRQPLKQGLLGGSDDDIRDNVLNYDEQGGGEEDENAYNIDQLRNPDEVVPPLASALPRPKQPLRKDAPYNYPSPSYPRKPPTDPTDIEDFINDGLDAADNDPNVPPYDTALIYDYEGEGSLAGSLSSIASGSSDGDQDYDYLNDWGPRFTGQSVRPALMATPTDSASPPESIIHVS</sequence>
<dbReference type="InterPro" id="IPR027397">
    <property type="entry name" value="Catenin-bd_sf"/>
</dbReference>
<dbReference type="PANTHER" id="PTHR24027">
    <property type="entry name" value="CADHERIN-23"/>
    <property type="match status" value="1"/>
</dbReference>
<proteinExistence type="predicted"/>
<dbReference type="OMA" id="NACGRRH"/>
<dbReference type="Ensembl" id="ENSLOCT00000005557.1">
    <property type="protein sequence ID" value="ENSLOCP00000005549.1"/>
    <property type="gene ID" value="ENSLOCG00000004612.1"/>
</dbReference>
<keyword evidence="6 17" id="KW-0812">Transmembrane</keyword>
<dbReference type="eggNOG" id="KOG3594">
    <property type="taxonomic scope" value="Eukaryota"/>
</dbReference>
<dbReference type="PROSITE" id="PS00232">
    <property type="entry name" value="CADHERIN_1"/>
    <property type="match status" value="1"/>
</dbReference>
<keyword evidence="9" id="KW-0677">Repeat</keyword>
<dbReference type="GO" id="GO:0005737">
    <property type="term" value="C:cytoplasm"/>
    <property type="evidence" value="ECO:0007669"/>
    <property type="project" value="UniProtKB-SubCell"/>
</dbReference>
<feature type="compositionally biased region" description="Pro residues" evidence="19">
    <location>
        <begin position="709"/>
        <end position="718"/>
    </location>
</feature>
<evidence type="ECO:0000256" key="1">
    <source>
        <dbReference type="ARBA" id="ARBA00004251"/>
    </source>
</evidence>
<keyword evidence="13 20" id="KW-1133">Transmembrane helix</keyword>
<dbReference type="CDD" id="cd11304">
    <property type="entry name" value="Cadherin_repeat"/>
    <property type="match status" value="4"/>
</dbReference>
<organism evidence="22 23">
    <name type="scientific">Lepisosteus oculatus</name>
    <name type="common">Spotted gar</name>
    <dbReference type="NCBI Taxonomy" id="7918"/>
    <lineage>
        <taxon>Eukaryota</taxon>
        <taxon>Metazoa</taxon>
        <taxon>Chordata</taxon>
        <taxon>Craniata</taxon>
        <taxon>Vertebrata</taxon>
        <taxon>Euteleostomi</taxon>
        <taxon>Actinopterygii</taxon>
        <taxon>Neopterygii</taxon>
        <taxon>Holostei</taxon>
        <taxon>Semionotiformes</taxon>
        <taxon>Lepisosteidae</taxon>
        <taxon>Lepisosteus</taxon>
    </lineage>
</organism>
<dbReference type="Proteomes" id="UP000018468">
    <property type="component" value="Linkage group LG23"/>
</dbReference>
<dbReference type="GO" id="GO:0005509">
    <property type="term" value="F:calcium ion binding"/>
    <property type="evidence" value="ECO:0007669"/>
    <property type="project" value="UniProtKB-UniRule"/>
</dbReference>
<dbReference type="GO" id="GO:0000902">
    <property type="term" value="P:cell morphogenesis"/>
    <property type="evidence" value="ECO:0000318"/>
    <property type="project" value="GO_Central"/>
</dbReference>
<feature type="domain" description="Cadherin" evidence="21">
    <location>
        <begin position="272"/>
        <end position="386"/>
    </location>
</feature>
<dbReference type="FunCoup" id="W5MAZ0">
    <property type="interactions" value="54"/>
</dbReference>
<dbReference type="GO" id="GO:0001841">
    <property type="term" value="P:neural tube formation"/>
    <property type="evidence" value="ECO:0007669"/>
    <property type="project" value="UniProtKB-ARBA"/>
</dbReference>
<evidence type="ECO:0000256" key="6">
    <source>
        <dbReference type="ARBA" id="ARBA00022692"/>
    </source>
</evidence>
<feature type="domain" description="Cadherin" evidence="21">
    <location>
        <begin position="157"/>
        <end position="271"/>
    </location>
</feature>
<dbReference type="GO" id="GO:0001764">
    <property type="term" value="P:neuron migration"/>
    <property type="evidence" value="ECO:0007669"/>
    <property type="project" value="UniProtKB-ARBA"/>
</dbReference>
<dbReference type="InParanoid" id="W5MAZ0"/>
<evidence type="ECO:0000256" key="17">
    <source>
        <dbReference type="RuleBase" id="RU003318"/>
    </source>
</evidence>
<dbReference type="PRINTS" id="PR00205">
    <property type="entry name" value="CADHERIN"/>
</dbReference>
<evidence type="ECO:0000256" key="10">
    <source>
        <dbReference type="ARBA" id="ARBA00022837"/>
    </source>
</evidence>
<evidence type="ECO:0000256" key="15">
    <source>
        <dbReference type="ARBA" id="ARBA00023180"/>
    </source>
</evidence>
<reference evidence="22" key="2">
    <citation type="submission" date="2025-08" db="UniProtKB">
        <authorList>
            <consortium name="Ensembl"/>
        </authorList>
    </citation>
    <scope>IDENTIFICATION</scope>
</reference>
<keyword evidence="14 20" id="KW-0472">Membrane</keyword>
<dbReference type="GO" id="GO:0030010">
    <property type="term" value="P:establishment of cell polarity"/>
    <property type="evidence" value="ECO:0007669"/>
    <property type="project" value="UniProtKB-ARBA"/>
</dbReference>
<feature type="region of interest" description="Disordered" evidence="19">
    <location>
        <begin position="792"/>
        <end position="811"/>
    </location>
</feature>
<dbReference type="InterPro" id="IPR015919">
    <property type="entry name" value="Cadherin-like_sf"/>
</dbReference>
<evidence type="ECO:0000313" key="23">
    <source>
        <dbReference type="Proteomes" id="UP000018468"/>
    </source>
</evidence>
<comment type="subcellular location">
    <subcellularLocation>
        <location evidence="3">Cell junction</location>
        <location evidence="3">Adherens junction</location>
    </subcellularLocation>
    <subcellularLocation>
        <location evidence="1 17">Cell membrane</location>
        <topology evidence="1 17">Single-pass type I membrane protein</topology>
    </subcellularLocation>
    <subcellularLocation>
        <location evidence="2">Cytoplasm</location>
    </subcellularLocation>
</comment>
<evidence type="ECO:0000256" key="3">
    <source>
        <dbReference type="ARBA" id="ARBA00004536"/>
    </source>
</evidence>
<evidence type="ECO:0000256" key="9">
    <source>
        <dbReference type="ARBA" id="ARBA00022737"/>
    </source>
</evidence>
<dbReference type="GO" id="GO:0034332">
    <property type="term" value="P:adherens junction organization"/>
    <property type="evidence" value="ECO:0000318"/>
    <property type="project" value="GO_Central"/>
</dbReference>
<feature type="region of interest" description="Disordered" evidence="19">
    <location>
        <begin position="683"/>
        <end position="738"/>
    </location>
</feature>
<dbReference type="GO" id="GO:0007498">
    <property type="term" value="P:mesoderm development"/>
    <property type="evidence" value="ECO:0007669"/>
    <property type="project" value="UniProtKB-ARBA"/>
</dbReference>
<evidence type="ECO:0000256" key="13">
    <source>
        <dbReference type="ARBA" id="ARBA00022989"/>
    </source>
</evidence>
<dbReference type="FunFam" id="4.10.900.10:FF:000001">
    <property type="entry name" value="Cadherin 2"/>
    <property type="match status" value="1"/>
</dbReference>
<dbReference type="GO" id="GO:0016342">
    <property type="term" value="C:catenin complex"/>
    <property type="evidence" value="ECO:0000318"/>
    <property type="project" value="GO_Central"/>
</dbReference>
<keyword evidence="7" id="KW-0479">Metal-binding</keyword>
<dbReference type="FunFam" id="2.60.40.60:FF:000095">
    <property type="entry name" value="Cadherin 13"/>
    <property type="match status" value="1"/>
</dbReference>
<dbReference type="Gene3D" id="4.10.900.10">
    <property type="entry name" value="TCF3-CBD (Catenin binding domain)"/>
    <property type="match status" value="1"/>
</dbReference>
<evidence type="ECO:0000256" key="7">
    <source>
        <dbReference type="ARBA" id="ARBA00022723"/>
    </source>
</evidence>
<dbReference type="FunFam" id="2.60.40.60:FF:000022">
    <property type="entry name" value="Cadherin 2"/>
    <property type="match status" value="1"/>
</dbReference>
<evidence type="ECO:0000256" key="20">
    <source>
        <dbReference type="SAM" id="Phobius"/>
    </source>
</evidence>
<evidence type="ECO:0000256" key="14">
    <source>
        <dbReference type="ARBA" id="ARBA00023136"/>
    </source>
</evidence>
<dbReference type="InterPro" id="IPR039808">
    <property type="entry name" value="Cadherin"/>
</dbReference>
<dbReference type="GO" id="GO:0042074">
    <property type="term" value="P:cell migration involved in gastrulation"/>
    <property type="evidence" value="ECO:0007669"/>
    <property type="project" value="UniProtKB-ARBA"/>
</dbReference>
<dbReference type="InterPro" id="IPR002126">
    <property type="entry name" value="Cadherin-like_dom"/>
</dbReference>
<evidence type="ECO:0000256" key="19">
    <source>
        <dbReference type="SAM" id="MobiDB-lite"/>
    </source>
</evidence>
<dbReference type="Pfam" id="PF01049">
    <property type="entry name" value="CADH_Y-type_LIR"/>
    <property type="match status" value="1"/>
</dbReference>
<dbReference type="GO" id="GO:0005912">
    <property type="term" value="C:adherens junction"/>
    <property type="evidence" value="ECO:0000318"/>
    <property type="project" value="GO_Central"/>
</dbReference>
<dbReference type="AlphaFoldDB" id="W5MAZ0"/>
<dbReference type="Pfam" id="PF00028">
    <property type="entry name" value="Cadherin"/>
    <property type="match status" value="4"/>
</dbReference>
<dbReference type="GO" id="GO:0007156">
    <property type="term" value="P:homophilic cell adhesion via plasma membrane adhesion molecules"/>
    <property type="evidence" value="ECO:0007669"/>
    <property type="project" value="InterPro"/>
</dbReference>
<keyword evidence="4" id="KW-1003">Cell membrane</keyword>
<dbReference type="GO" id="GO:0060027">
    <property type="term" value="P:convergent extension involved in gastrulation"/>
    <property type="evidence" value="ECO:0007669"/>
    <property type="project" value="UniProtKB-ARBA"/>
</dbReference>
<evidence type="ECO:0000256" key="8">
    <source>
        <dbReference type="ARBA" id="ARBA00022729"/>
    </source>
</evidence>
<dbReference type="STRING" id="7918.ENSLOCP00000005549"/>
<feature type="domain" description="Cadherin" evidence="21">
    <location>
        <begin position="490"/>
        <end position="601"/>
    </location>
</feature>
<keyword evidence="5" id="KW-0963">Cytoplasm</keyword>
<dbReference type="GeneTree" id="ENSGT00940000160118"/>
<dbReference type="SMART" id="SM00112">
    <property type="entry name" value="CA"/>
    <property type="match status" value="5"/>
</dbReference>
<keyword evidence="10 16" id="KW-0106">Calcium</keyword>
<evidence type="ECO:0000256" key="4">
    <source>
        <dbReference type="ARBA" id="ARBA00022475"/>
    </source>
</evidence>
<evidence type="ECO:0000259" key="21">
    <source>
        <dbReference type="PROSITE" id="PS50268"/>
    </source>
</evidence>
<keyword evidence="11 17" id="KW-0130">Cell adhesion</keyword>
<feature type="domain" description="Cadherin" evidence="21">
    <location>
        <begin position="387"/>
        <end position="491"/>
    </location>
</feature>
<feature type="domain" description="Cadherin" evidence="21">
    <location>
        <begin position="75"/>
        <end position="156"/>
    </location>
</feature>
<reference evidence="23" key="1">
    <citation type="submission" date="2011-12" db="EMBL/GenBank/DDBJ databases">
        <title>The Draft Genome of Lepisosteus oculatus.</title>
        <authorList>
            <consortium name="The Broad Institute Genome Assembly &amp; Analysis Group"/>
            <consortium name="Computational R&amp;D Group"/>
            <consortium name="and Sequencing Platform"/>
            <person name="Di Palma F."/>
            <person name="Alfoldi J."/>
            <person name="Johnson J."/>
            <person name="Berlin A."/>
            <person name="Gnerre S."/>
            <person name="Jaffe D."/>
            <person name="MacCallum I."/>
            <person name="Young S."/>
            <person name="Walker B.J."/>
            <person name="Lander E.S."/>
            <person name="Lindblad-Toh K."/>
        </authorList>
    </citation>
    <scope>NUCLEOTIDE SEQUENCE [LARGE SCALE GENOMIC DNA]</scope>
</reference>
<dbReference type="InterPro" id="IPR020894">
    <property type="entry name" value="Cadherin_CS"/>
</dbReference>
<dbReference type="InterPro" id="IPR000233">
    <property type="entry name" value="Cadherin_Y-type_LIR"/>
</dbReference>
<dbReference type="EMBL" id="AHAT01010521">
    <property type="status" value="NOT_ANNOTATED_CDS"/>
    <property type="molecule type" value="Genomic_DNA"/>
</dbReference>
<dbReference type="GO" id="GO:0044331">
    <property type="term" value="P:cell-cell adhesion mediated by cadherin"/>
    <property type="evidence" value="ECO:0000318"/>
    <property type="project" value="GO_Central"/>
</dbReference>
<evidence type="ECO:0000256" key="11">
    <source>
        <dbReference type="ARBA" id="ARBA00022889"/>
    </source>
</evidence>
<dbReference type="GO" id="GO:0007043">
    <property type="term" value="P:cell-cell junction assembly"/>
    <property type="evidence" value="ECO:0000318"/>
    <property type="project" value="GO_Central"/>
</dbReference>
<dbReference type="PROSITE" id="PS50268">
    <property type="entry name" value="CADHERIN_2"/>
    <property type="match status" value="5"/>
</dbReference>
<evidence type="ECO:0000256" key="5">
    <source>
        <dbReference type="ARBA" id="ARBA00022490"/>
    </source>
</evidence>
<name>W5MAZ0_LEPOC</name>
<keyword evidence="12" id="KW-0965">Cell junction</keyword>
<evidence type="ECO:0000313" key="22">
    <source>
        <dbReference type="Ensembl" id="ENSLOCP00000005549.1"/>
    </source>
</evidence>
<dbReference type="Bgee" id="ENSLOCG00000004612">
    <property type="expression patterns" value="Expressed in muscle tissue and 6 other cell types or tissues"/>
</dbReference>
<evidence type="ECO:0000256" key="12">
    <source>
        <dbReference type="ARBA" id="ARBA00022949"/>
    </source>
</evidence>
<evidence type="ECO:0000256" key="18">
    <source>
        <dbReference type="RuleBase" id="RU004357"/>
    </source>
</evidence>
<evidence type="ECO:0000256" key="2">
    <source>
        <dbReference type="ARBA" id="ARBA00004496"/>
    </source>
</evidence>
<accession>W5MAZ0</accession>
<dbReference type="FunFam" id="2.60.40.60:FF:000011">
    <property type="entry name" value="Cadherin 1"/>
    <property type="match status" value="1"/>
</dbReference>
<feature type="transmembrane region" description="Helical" evidence="20">
    <location>
        <begin position="609"/>
        <end position="632"/>
    </location>
</feature>
<dbReference type="GO" id="GO:0008013">
    <property type="term" value="F:beta-catenin binding"/>
    <property type="evidence" value="ECO:0000318"/>
    <property type="project" value="GO_Central"/>
</dbReference>
<keyword evidence="15" id="KW-0325">Glycoprotein</keyword>
<dbReference type="PANTHER" id="PTHR24027:SF300">
    <property type="entry name" value="CADHERIN-15"/>
    <property type="match status" value="1"/>
</dbReference>
<reference evidence="22" key="3">
    <citation type="submission" date="2025-09" db="UniProtKB">
        <authorList>
            <consortium name="Ensembl"/>
        </authorList>
    </citation>
    <scope>IDENTIFICATION</scope>
</reference>
<dbReference type="GO" id="GO:0045296">
    <property type="term" value="F:cadherin binding"/>
    <property type="evidence" value="ECO:0000318"/>
    <property type="project" value="GO_Central"/>
</dbReference>
<evidence type="ECO:0000256" key="16">
    <source>
        <dbReference type="PROSITE-ProRule" id="PRU00043"/>
    </source>
</evidence>
<dbReference type="SUPFAM" id="SSF49313">
    <property type="entry name" value="Cadherin-like"/>
    <property type="match status" value="5"/>
</dbReference>
<keyword evidence="23" id="KW-1185">Reference proteome</keyword>
<comment type="function">
    <text evidence="18">Cadherins are calcium-dependent cell adhesion proteins.</text>
</comment>